<reference evidence="2" key="1">
    <citation type="journal article" date="2021" name="Proc. Natl. Acad. Sci. U.S.A.">
        <title>A Catalog of Tens of Thousands of Viruses from Human Metagenomes Reveals Hidden Associations with Chronic Diseases.</title>
        <authorList>
            <person name="Tisza M.J."/>
            <person name="Buck C.B."/>
        </authorList>
    </citation>
    <scope>NUCLEOTIDE SEQUENCE</scope>
    <source>
        <strain evidence="2">CtBoB21</strain>
    </source>
</reference>
<dbReference type="EMBL" id="BK015822">
    <property type="protein sequence ID" value="DAE26683.1"/>
    <property type="molecule type" value="Genomic_DNA"/>
</dbReference>
<name>A0A8S5R6C9_9CAUD</name>
<organism evidence="2">
    <name type="scientific">Myoviridae sp. ctBoB21</name>
    <dbReference type="NCBI Taxonomy" id="2827287"/>
    <lineage>
        <taxon>Viruses</taxon>
        <taxon>Duplodnaviria</taxon>
        <taxon>Heunggongvirae</taxon>
        <taxon>Uroviricota</taxon>
        <taxon>Caudoviricetes</taxon>
    </lineage>
</organism>
<feature type="coiled-coil region" evidence="1">
    <location>
        <begin position="51"/>
        <end position="78"/>
    </location>
</feature>
<evidence type="ECO:0000313" key="2">
    <source>
        <dbReference type="EMBL" id="DAE26683.1"/>
    </source>
</evidence>
<protein>
    <submittedName>
        <fullName evidence="2">Uncharacterized protein</fullName>
    </submittedName>
</protein>
<sequence length="102" mass="11992">MKRDEAIAYKKSLKSMTKGELIKNSMSLKRRLDKLSDICDVEDTYRAMIEQGQAERKAEKIEKEMSRVSETIKKELIRRKVHFEPWFSATQLTNLLIDSINQ</sequence>
<evidence type="ECO:0000256" key="1">
    <source>
        <dbReference type="SAM" id="Coils"/>
    </source>
</evidence>
<proteinExistence type="predicted"/>
<keyword evidence="1" id="KW-0175">Coiled coil</keyword>
<accession>A0A8S5R6C9</accession>